<dbReference type="Proteomes" id="UP001056120">
    <property type="component" value="Linkage Group LG26"/>
</dbReference>
<reference evidence="1 2" key="2">
    <citation type="journal article" date="2022" name="Mol. Ecol. Resour.">
        <title>The genomes of chicory, endive, great burdock and yacon provide insights into Asteraceae paleo-polyploidization history and plant inulin production.</title>
        <authorList>
            <person name="Fan W."/>
            <person name="Wang S."/>
            <person name="Wang H."/>
            <person name="Wang A."/>
            <person name="Jiang F."/>
            <person name="Liu H."/>
            <person name="Zhao H."/>
            <person name="Xu D."/>
            <person name="Zhang Y."/>
        </authorList>
    </citation>
    <scope>NUCLEOTIDE SEQUENCE [LARGE SCALE GENOMIC DNA]</scope>
    <source>
        <strain evidence="2">cv. Yunnan</strain>
        <tissue evidence="1">Leaves</tissue>
    </source>
</reference>
<proteinExistence type="predicted"/>
<dbReference type="EMBL" id="CM042043">
    <property type="protein sequence ID" value="KAI3695730.1"/>
    <property type="molecule type" value="Genomic_DNA"/>
</dbReference>
<keyword evidence="2" id="KW-1185">Reference proteome</keyword>
<accession>A0ACB8ZEJ7</accession>
<evidence type="ECO:0000313" key="2">
    <source>
        <dbReference type="Proteomes" id="UP001056120"/>
    </source>
</evidence>
<sequence length="100" mass="11371">MYGYQMCCSSTLAFVIGCAFRALVTTEASPSLGHWMLPRPSHQPHVVEEDHMRDHPIAHRRAPPEGLEVIKPLMEDEKRYGELEDRLNRADVAGREREGS</sequence>
<organism evidence="1 2">
    <name type="scientific">Smallanthus sonchifolius</name>
    <dbReference type="NCBI Taxonomy" id="185202"/>
    <lineage>
        <taxon>Eukaryota</taxon>
        <taxon>Viridiplantae</taxon>
        <taxon>Streptophyta</taxon>
        <taxon>Embryophyta</taxon>
        <taxon>Tracheophyta</taxon>
        <taxon>Spermatophyta</taxon>
        <taxon>Magnoliopsida</taxon>
        <taxon>eudicotyledons</taxon>
        <taxon>Gunneridae</taxon>
        <taxon>Pentapetalae</taxon>
        <taxon>asterids</taxon>
        <taxon>campanulids</taxon>
        <taxon>Asterales</taxon>
        <taxon>Asteraceae</taxon>
        <taxon>Asteroideae</taxon>
        <taxon>Heliantheae alliance</taxon>
        <taxon>Millerieae</taxon>
        <taxon>Smallanthus</taxon>
    </lineage>
</organism>
<evidence type="ECO:0000313" key="1">
    <source>
        <dbReference type="EMBL" id="KAI3695730.1"/>
    </source>
</evidence>
<protein>
    <submittedName>
        <fullName evidence="1">Uncharacterized protein</fullName>
    </submittedName>
</protein>
<comment type="caution">
    <text evidence="1">The sequence shown here is derived from an EMBL/GenBank/DDBJ whole genome shotgun (WGS) entry which is preliminary data.</text>
</comment>
<name>A0ACB8ZEJ7_9ASTR</name>
<gene>
    <name evidence="1" type="ORF">L1987_78730</name>
</gene>
<reference evidence="2" key="1">
    <citation type="journal article" date="2022" name="Mol. Ecol. Resour.">
        <title>The genomes of chicory, endive, great burdock and yacon provide insights into Asteraceae palaeo-polyploidization history and plant inulin production.</title>
        <authorList>
            <person name="Fan W."/>
            <person name="Wang S."/>
            <person name="Wang H."/>
            <person name="Wang A."/>
            <person name="Jiang F."/>
            <person name="Liu H."/>
            <person name="Zhao H."/>
            <person name="Xu D."/>
            <person name="Zhang Y."/>
        </authorList>
    </citation>
    <scope>NUCLEOTIDE SEQUENCE [LARGE SCALE GENOMIC DNA]</scope>
    <source>
        <strain evidence="2">cv. Yunnan</strain>
    </source>
</reference>